<dbReference type="InterPro" id="IPR002878">
    <property type="entry name" value="ChsH2_C"/>
</dbReference>
<dbReference type="AlphaFoldDB" id="A0A1E3LXF3"/>
<dbReference type="RefSeq" id="WP_069319858.1">
    <property type="nucleotide sequence ID" value="NZ_MDDS01000014.1"/>
</dbReference>
<feature type="domain" description="ChsH2 C-terminal OB-fold" evidence="1">
    <location>
        <begin position="59"/>
        <end position="122"/>
    </location>
</feature>
<evidence type="ECO:0000313" key="4">
    <source>
        <dbReference type="Proteomes" id="UP000094487"/>
    </source>
</evidence>
<sequence>MSENYQRTLPVIDDENRAFWHGGADGRLHLMRCQDCGYWLHPPGPVCPECLSDGVTIETVSGEATVEALTVNYKVWGAGMQVPYVIAIVELAEQKGLRLTTNIVGIDPDAVTIGMPVRVVFEQDEDVWLPLFEPRPA</sequence>
<feature type="domain" description="ChsH2 rubredoxin-like zinc ribbon" evidence="2">
    <location>
        <begin position="20"/>
        <end position="55"/>
    </location>
</feature>
<evidence type="ECO:0000313" key="3">
    <source>
        <dbReference type="EMBL" id="ODP38426.1"/>
    </source>
</evidence>
<reference evidence="3 4" key="1">
    <citation type="submission" date="2016-08" db="EMBL/GenBank/DDBJ databases">
        <title>Draft genome of the agarase producing Sphingomonas sp. MCT13.</title>
        <authorList>
            <person name="D'Andrea M.M."/>
            <person name="Rossolini G.M."/>
            <person name="Thaller M.C."/>
        </authorList>
    </citation>
    <scope>NUCLEOTIDE SEQUENCE [LARGE SCALE GENOMIC DNA]</scope>
    <source>
        <strain evidence="3 4">MCT13</strain>
    </source>
</reference>
<dbReference type="InterPro" id="IPR012340">
    <property type="entry name" value="NA-bd_OB-fold"/>
</dbReference>
<evidence type="ECO:0000259" key="2">
    <source>
        <dbReference type="Pfam" id="PF12172"/>
    </source>
</evidence>
<dbReference type="InterPro" id="IPR022002">
    <property type="entry name" value="ChsH2_Znr"/>
</dbReference>
<accession>A0A1E3LXF3</accession>
<dbReference type="SUPFAM" id="SSF50249">
    <property type="entry name" value="Nucleic acid-binding proteins"/>
    <property type="match status" value="1"/>
</dbReference>
<organism evidence="3 4">
    <name type="scientific">Sphingomonas turrisvirgatae</name>
    <dbReference type="NCBI Taxonomy" id="1888892"/>
    <lineage>
        <taxon>Bacteria</taxon>
        <taxon>Pseudomonadati</taxon>
        <taxon>Pseudomonadota</taxon>
        <taxon>Alphaproteobacteria</taxon>
        <taxon>Sphingomonadales</taxon>
        <taxon>Sphingomonadaceae</taxon>
        <taxon>Sphingomonas</taxon>
    </lineage>
</organism>
<evidence type="ECO:0000259" key="1">
    <source>
        <dbReference type="Pfam" id="PF01796"/>
    </source>
</evidence>
<dbReference type="Gene3D" id="6.10.30.10">
    <property type="match status" value="1"/>
</dbReference>
<proteinExistence type="predicted"/>
<gene>
    <name evidence="3" type="ORF">BFL28_13670</name>
</gene>
<dbReference type="Pfam" id="PF01796">
    <property type="entry name" value="OB_ChsH2_C"/>
    <property type="match status" value="1"/>
</dbReference>
<keyword evidence="3" id="KW-0238">DNA-binding</keyword>
<dbReference type="PANTHER" id="PTHR34075">
    <property type="entry name" value="BLR3430 PROTEIN"/>
    <property type="match status" value="1"/>
</dbReference>
<keyword evidence="4" id="KW-1185">Reference proteome</keyword>
<dbReference type="EMBL" id="MDDS01000014">
    <property type="protein sequence ID" value="ODP38426.1"/>
    <property type="molecule type" value="Genomic_DNA"/>
</dbReference>
<dbReference type="GO" id="GO:0003677">
    <property type="term" value="F:DNA binding"/>
    <property type="evidence" value="ECO:0007669"/>
    <property type="project" value="UniProtKB-KW"/>
</dbReference>
<dbReference type="Proteomes" id="UP000094487">
    <property type="component" value="Unassembled WGS sequence"/>
</dbReference>
<dbReference type="InterPro" id="IPR052513">
    <property type="entry name" value="Thioester_dehydratase-like"/>
</dbReference>
<dbReference type="Pfam" id="PF12172">
    <property type="entry name" value="zf-ChsH2"/>
    <property type="match status" value="1"/>
</dbReference>
<name>A0A1E3LXF3_9SPHN</name>
<dbReference type="PANTHER" id="PTHR34075:SF5">
    <property type="entry name" value="BLR3430 PROTEIN"/>
    <property type="match status" value="1"/>
</dbReference>
<dbReference type="OrthoDB" id="7210118at2"/>
<comment type="caution">
    <text evidence="3">The sequence shown here is derived from an EMBL/GenBank/DDBJ whole genome shotgun (WGS) entry which is preliminary data.</text>
</comment>
<dbReference type="STRING" id="1888892.BFL28_13670"/>
<protein>
    <submittedName>
        <fullName evidence="3">DNA-binding protein</fullName>
    </submittedName>
</protein>